<comment type="caution">
    <text evidence="1">The sequence shown here is derived from an EMBL/GenBank/DDBJ whole genome shotgun (WGS) entry which is preliminary data.</text>
</comment>
<evidence type="ECO:0000313" key="2">
    <source>
        <dbReference type="Proteomes" id="UP000812672"/>
    </source>
</evidence>
<dbReference type="RefSeq" id="WP_216687494.1">
    <property type="nucleotide sequence ID" value="NZ_CAUPKR010000011.1"/>
</dbReference>
<dbReference type="Proteomes" id="UP000812672">
    <property type="component" value="Unassembled WGS sequence"/>
</dbReference>
<dbReference type="Pfam" id="PF05016">
    <property type="entry name" value="ParE_toxin"/>
    <property type="match status" value="1"/>
</dbReference>
<accession>A0ABS6GQ84</accession>
<reference evidence="1 2" key="1">
    <citation type="journal article" date="2011" name="Int. J. Syst. Evol. Microbiol.">
        <title>Allobacillus halotolerans gen. nov., sp. nov. isolated from shrimp paste.</title>
        <authorList>
            <person name="Sheu S.Y."/>
            <person name="Arun A.B."/>
            <person name="Jiang S.R."/>
            <person name="Young C.C."/>
            <person name="Chen W.M."/>
        </authorList>
    </citation>
    <scope>NUCLEOTIDE SEQUENCE [LARGE SCALE GENOMIC DNA]</scope>
    <source>
        <strain evidence="1 2">LMG 24826</strain>
    </source>
</reference>
<gene>
    <name evidence="1" type="ORF">KQ486_09710</name>
</gene>
<proteinExistence type="predicted"/>
<sequence>MTKDSEKFTVYFTEEFSSSLDRIQAFFLEQGEEVLLWWFSMEDVIIKDIDELLSSFPYSGKKVGVGPFEGLRCITYGRSRHRMLNYIIFYEVDDVLKEINVINILPARSKRSRIR</sequence>
<name>A0ABS6GQ84_9BACI</name>
<protein>
    <submittedName>
        <fullName evidence="1">Type II toxin-antitoxin system RelE/ParE family toxin</fullName>
    </submittedName>
</protein>
<evidence type="ECO:0000313" key="1">
    <source>
        <dbReference type="EMBL" id="MBU6081285.1"/>
    </source>
</evidence>
<dbReference type="EMBL" id="JAHLZF010000013">
    <property type="protein sequence ID" value="MBU6081285.1"/>
    <property type="molecule type" value="Genomic_DNA"/>
</dbReference>
<organism evidence="1 2">
    <name type="scientific">Allobacillus halotolerans</name>
    <dbReference type="NCBI Taxonomy" id="570278"/>
    <lineage>
        <taxon>Bacteria</taxon>
        <taxon>Bacillati</taxon>
        <taxon>Bacillota</taxon>
        <taxon>Bacilli</taxon>
        <taxon>Bacillales</taxon>
        <taxon>Bacillaceae</taxon>
        <taxon>Allobacillus</taxon>
    </lineage>
</organism>
<keyword evidence="2" id="KW-1185">Reference proteome</keyword>
<dbReference type="InterPro" id="IPR007712">
    <property type="entry name" value="RelE/ParE_toxin"/>
</dbReference>